<dbReference type="InterPro" id="IPR013525">
    <property type="entry name" value="ABC2_TM"/>
</dbReference>
<keyword evidence="2" id="KW-0813">Transport</keyword>
<accession>A0A2P5F112</accession>
<feature type="compositionally biased region" description="Basic and acidic residues" evidence="6">
    <location>
        <begin position="81"/>
        <end position="105"/>
    </location>
</feature>
<feature type="transmembrane region" description="Helical" evidence="7">
    <location>
        <begin position="441"/>
        <end position="462"/>
    </location>
</feature>
<keyword evidence="5 7" id="KW-0472">Membrane</keyword>
<dbReference type="Pfam" id="PF19055">
    <property type="entry name" value="ABC2_membrane_7"/>
    <property type="match status" value="1"/>
</dbReference>
<dbReference type="InParanoid" id="A0A2P5F112"/>
<keyword evidence="3 7" id="KW-0812">Transmembrane</keyword>
<gene>
    <name evidence="10" type="ORF">TorRG33x02_127700</name>
</gene>
<dbReference type="Pfam" id="PF01061">
    <property type="entry name" value="ABC2_membrane"/>
    <property type="match status" value="1"/>
</dbReference>
<evidence type="ECO:0000259" key="9">
    <source>
        <dbReference type="Pfam" id="PF19055"/>
    </source>
</evidence>
<reference evidence="11" key="1">
    <citation type="submission" date="2016-06" db="EMBL/GenBank/DDBJ databases">
        <title>Parallel loss of symbiosis genes in relatives of nitrogen-fixing non-legume Parasponia.</title>
        <authorList>
            <person name="Van Velzen R."/>
            <person name="Holmer R."/>
            <person name="Bu F."/>
            <person name="Rutten L."/>
            <person name="Van Zeijl A."/>
            <person name="Liu W."/>
            <person name="Santuari L."/>
            <person name="Cao Q."/>
            <person name="Sharma T."/>
            <person name="Shen D."/>
            <person name="Roswanjaya Y."/>
            <person name="Wardhani T."/>
            <person name="Kalhor M.S."/>
            <person name="Jansen J."/>
            <person name="Van den Hoogen J."/>
            <person name="Gungor B."/>
            <person name="Hartog M."/>
            <person name="Hontelez J."/>
            <person name="Verver J."/>
            <person name="Yang W.-C."/>
            <person name="Schijlen E."/>
            <person name="Repin R."/>
            <person name="Schilthuizen M."/>
            <person name="Schranz E."/>
            <person name="Heidstra R."/>
            <person name="Miyata K."/>
            <person name="Fedorova E."/>
            <person name="Kohlen W."/>
            <person name="Bisseling T."/>
            <person name="Smit S."/>
            <person name="Geurts R."/>
        </authorList>
    </citation>
    <scope>NUCLEOTIDE SEQUENCE [LARGE SCALE GENOMIC DNA]</scope>
    <source>
        <strain evidence="11">cv. RG33-2</strain>
    </source>
</reference>
<dbReference type="PANTHER" id="PTHR48041">
    <property type="entry name" value="ABC TRANSPORTER G FAMILY MEMBER 28"/>
    <property type="match status" value="1"/>
</dbReference>
<dbReference type="Gene3D" id="3.40.50.300">
    <property type="entry name" value="P-loop containing nucleotide triphosphate hydrolases"/>
    <property type="match status" value="1"/>
</dbReference>
<name>A0A2P5F112_TREOI</name>
<comment type="subcellular location">
    <subcellularLocation>
        <location evidence="1">Membrane</location>
        <topology evidence="1">Multi-pass membrane protein</topology>
    </subcellularLocation>
</comment>
<dbReference type="Proteomes" id="UP000237000">
    <property type="component" value="Unassembled WGS sequence"/>
</dbReference>
<evidence type="ECO:0000256" key="7">
    <source>
        <dbReference type="SAM" id="Phobius"/>
    </source>
</evidence>
<evidence type="ECO:0000256" key="1">
    <source>
        <dbReference type="ARBA" id="ARBA00004141"/>
    </source>
</evidence>
<evidence type="ECO:0000313" key="10">
    <source>
        <dbReference type="EMBL" id="PON91487.1"/>
    </source>
</evidence>
<dbReference type="GO" id="GO:0016020">
    <property type="term" value="C:membrane"/>
    <property type="evidence" value="ECO:0007669"/>
    <property type="project" value="UniProtKB-SubCell"/>
</dbReference>
<feature type="transmembrane region" description="Helical" evidence="7">
    <location>
        <begin position="469"/>
        <end position="493"/>
    </location>
</feature>
<evidence type="ECO:0000256" key="2">
    <source>
        <dbReference type="ARBA" id="ARBA00022448"/>
    </source>
</evidence>
<dbReference type="EMBL" id="JXTC01000074">
    <property type="protein sequence ID" value="PON91487.1"/>
    <property type="molecule type" value="Genomic_DNA"/>
</dbReference>
<proteinExistence type="predicted"/>
<feature type="transmembrane region" description="Helical" evidence="7">
    <location>
        <begin position="385"/>
        <end position="405"/>
    </location>
</feature>
<feature type="compositionally biased region" description="Polar residues" evidence="6">
    <location>
        <begin position="1"/>
        <end position="10"/>
    </location>
</feature>
<dbReference type="PANTHER" id="PTHR48041:SF11">
    <property type="entry name" value="ABC TRANSPORTER G FAMILY MEMBER 16"/>
    <property type="match status" value="1"/>
</dbReference>
<feature type="region of interest" description="Disordered" evidence="6">
    <location>
        <begin position="1"/>
        <end position="21"/>
    </location>
</feature>
<keyword evidence="11" id="KW-1185">Reference proteome</keyword>
<feature type="transmembrane region" description="Helical" evidence="7">
    <location>
        <begin position="352"/>
        <end position="373"/>
    </location>
</feature>
<dbReference type="OrthoDB" id="66620at2759"/>
<comment type="caution">
    <text evidence="10">The sequence shown here is derived from an EMBL/GenBank/DDBJ whole genome shotgun (WGS) entry which is preliminary data.</text>
</comment>
<feature type="domain" description="ABC-2 type transporter transmembrane" evidence="8">
    <location>
        <begin position="418"/>
        <end position="521"/>
    </location>
</feature>
<protein>
    <submittedName>
        <fullName evidence="10">ABC-2 type transporter</fullName>
    </submittedName>
</protein>
<feature type="transmembrane region" description="Helical" evidence="7">
    <location>
        <begin position="417"/>
        <end position="435"/>
    </location>
</feature>
<feature type="domain" description="ABC transporter family G" evidence="9">
    <location>
        <begin position="212"/>
        <end position="269"/>
    </location>
</feature>
<evidence type="ECO:0000256" key="4">
    <source>
        <dbReference type="ARBA" id="ARBA00022989"/>
    </source>
</evidence>
<feature type="transmembrane region" description="Helical" evidence="7">
    <location>
        <begin position="590"/>
        <end position="612"/>
    </location>
</feature>
<dbReference type="SUPFAM" id="SSF52540">
    <property type="entry name" value="P-loop containing nucleoside triphosphate hydrolases"/>
    <property type="match status" value="1"/>
</dbReference>
<evidence type="ECO:0000256" key="3">
    <source>
        <dbReference type="ARBA" id="ARBA00022692"/>
    </source>
</evidence>
<feature type="region of interest" description="Disordered" evidence="6">
    <location>
        <begin position="74"/>
        <end position="160"/>
    </location>
</feature>
<feature type="compositionally biased region" description="Basic and acidic residues" evidence="6">
    <location>
        <begin position="137"/>
        <end position="147"/>
    </location>
</feature>
<dbReference type="AlphaFoldDB" id="A0A2P5F112"/>
<evidence type="ECO:0000313" key="11">
    <source>
        <dbReference type="Proteomes" id="UP000237000"/>
    </source>
</evidence>
<dbReference type="InterPro" id="IPR027417">
    <property type="entry name" value="P-loop_NTPase"/>
</dbReference>
<dbReference type="InterPro" id="IPR050352">
    <property type="entry name" value="ABCG_transporters"/>
</dbReference>
<dbReference type="GO" id="GO:0140359">
    <property type="term" value="F:ABC-type transporter activity"/>
    <property type="evidence" value="ECO:0007669"/>
    <property type="project" value="InterPro"/>
</dbReference>
<keyword evidence="4 7" id="KW-1133">Transmembrane helix</keyword>
<evidence type="ECO:0000256" key="5">
    <source>
        <dbReference type="ARBA" id="ARBA00023136"/>
    </source>
</evidence>
<evidence type="ECO:0000259" key="8">
    <source>
        <dbReference type="Pfam" id="PF01061"/>
    </source>
</evidence>
<evidence type="ECO:0000256" key="6">
    <source>
        <dbReference type="SAM" id="MobiDB-lite"/>
    </source>
</evidence>
<dbReference type="STRING" id="63057.A0A2P5F112"/>
<organism evidence="10 11">
    <name type="scientific">Trema orientale</name>
    <name type="common">Charcoal tree</name>
    <name type="synonym">Celtis orientalis</name>
    <dbReference type="NCBI Taxonomy" id="63057"/>
    <lineage>
        <taxon>Eukaryota</taxon>
        <taxon>Viridiplantae</taxon>
        <taxon>Streptophyta</taxon>
        <taxon>Embryophyta</taxon>
        <taxon>Tracheophyta</taxon>
        <taxon>Spermatophyta</taxon>
        <taxon>Magnoliopsida</taxon>
        <taxon>eudicotyledons</taxon>
        <taxon>Gunneridae</taxon>
        <taxon>Pentapetalae</taxon>
        <taxon>rosids</taxon>
        <taxon>fabids</taxon>
        <taxon>Rosales</taxon>
        <taxon>Cannabaceae</taxon>
        <taxon>Trema</taxon>
    </lineage>
</organism>
<sequence length="614" mass="68382">MEPEQLPNQNDDVRGDEITSSSVHQAIDIADDATKLDQQQQRRPLSFVLCFSNLTYGVKLREAYAGEILALMGASGAGNNDTDRRSREPNRESELERNHAHGRRDAHFRRRVTAPEDSIQVEEEGMNPGTDGPVGAPERRPHLDRQRGSPRSLRQREEAGLDRGRRLDVIHYPIMLFLDEPTSGLDSTSAFMVVKVLKRIAESGSVVVMSMHQPSYQILGLLDLLIFLSTGGNMVYKGSPRDLPMFCSAFGHPIPENANQVEFMLDHISELEASPAGITTLVEFSKNSGTIAGDDDRKVQPLNEALNPGIFRGKFITSVGPGIHGFQKPLRVETLVLSKRKMINTLRTPEVFLARLLSLLGTGILLATIYWRLHDSARGIGERMGFFAFSISAASLSSCQSLPLLLQARFIFTRETLFIFSPAFSMVSFWAVGLAGGLSGFLFYFLVLSCSVWAGYSLVVFISNLVPDVLIGYTAVLAVVAYFLLLSGFFIILSRIPRYWIWFHYLSLIKYPYEAVIRSEFEDPTRCFEKRVELFEGTRSSTAAAAVKEGVSRRLGTAVGMNVTSSTCLKNGSDVLRELGITELSKWECLVVMVAWGFFYGILFYISLLLGWKN</sequence>
<dbReference type="InterPro" id="IPR043926">
    <property type="entry name" value="ABCG_dom"/>
</dbReference>